<feature type="region of interest" description="Disordered" evidence="1">
    <location>
        <begin position="1"/>
        <end position="22"/>
    </location>
</feature>
<dbReference type="EMBL" id="JAOAOG010000003">
    <property type="protein sequence ID" value="KAJ6255709.1"/>
    <property type="molecule type" value="Genomic_DNA"/>
</dbReference>
<dbReference type="Proteomes" id="UP001150062">
    <property type="component" value="Unassembled WGS sequence"/>
</dbReference>
<comment type="caution">
    <text evidence="3">The sequence shown here is derived from an EMBL/GenBank/DDBJ whole genome shotgun (WGS) entry which is preliminary data.</text>
</comment>
<evidence type="ECO:0000313" key="4">
    <source>
        <dbReference type="Proteomes" id="UP001150062"/>
    </source>
</evidence>
<proteinExistence type="predicted"/>
<dbReference type="Gene3D" id="3.10.20.90">
    <property type="entry name" value="Phosphatidylinositol 3-kinase Catalytic Subunit, Chain A, domain 1"/>
    <property type="match status" value="1"/>
</dbReference>
<accession>A0ABQ8ZFN2</accession>
<reference evidence="3" key="1">
    <citation type="submission" date="2022-08" db="EMBL/GenBank/DDBJ databases">
        <title>Novel sulfate-reducing endosymbionts in the free-living metamonad Anaeramoeba.</title>
        <authorList>
            <person name="Jerlstrom-Hultqvist J."/>
            <person name="Cepicka I."/>
            <person name="Gallot-Lavallee L."/>
            <person name="Salas-Leiva D."/>
            <person name="Curtis B.A."/>
            <person name="Zahonova K."/>
            <person name="Pipaliya S."/>
            <person name="Dacks J."/>
            <person name="Roger A.J."/>
        </authorList>
    </citation>
    <scope>NUCLEOTIDE SEQUENCE</scope>
    <source>
        <strain evidence="3">Schooner1</strain>
    </source>
</reference>
<sequence length="362" mass="41686">MFWKKKKTTNLRLNNNNNNNNNNINRLVRNTQTTTIQNNSSQTNEADTETITITISTGMDVYGMPNLGLSNHSQGRSITVKPSITVRRLMELTNNLSTGQYQSQRVLFNNQTLSFDNTLASYNIGDGATLTIISTQWGGKPVINLYNYVNEEENKTSEKEKFQISSVKLQLEKDILFSSLYPMPKKRDFEQNSITWSNIKIEGKNEEQKISIGKRNYAYLFWECVKFVSVNSKSNRFCNLLEKQNSFCVNLQNLAEFLSDQLSMIGLTTKEINDLIIYWVPQLEQIDELEWVQVQFLDETSEYSKIAKLEIEPKPNVEKRIFVLFKPLKNQLFDLGEQLNIQPIGKREGKGFVAVEWGGMIL</sequence>
<name>A0ABQ8ZFN2_9EUKA</name>
<gene>
    <name evidence="3" type="ORF">M0813_11269</name>
</gene>
<feature type="domain" description="Ubiquitin-like" evidence="2">
    <location>
        <begin position="51"/>
        <end position="139"/>
    </location>
</feature>
<protein>
    <submittedName>
        <fullName evidence="3">Isg15 ubiquitin-like modifier</fullName>
    </submittedName>
</protein>
<dbReference type="InterPro" id="IPR000626">
    <property type="entry name" value="Ubiquitin-like_dom"/>
</dbReference>
<organism evidence="3 4">
    <name type="scientific">Anaeramoeba flamelloides</name>
    <dbReference type="NCBI Taxonomy" id="1746091"/>
    <lineage>
        <taxon>Eukaryota</taxon>
        <taxon>Metamonada</taxon>
        <taxon>Anaeramoebidae</taxon>
        <taxon>Anaeramoeba</taxon>
    </lineage>
</organism>
<evidence type="ECO:0000259" key="2">
    <source>
        <dbReference type="PROSITE" id="PS50053"/>
    </source>
</evidence>
<dbReference type="SUPFAM" id="SSF54236">
    <property type="entry name" value="Ubiquitin-like"/>
    <property type="match status" value="1"/>
</dbReference>
<evidence type="ECO:0000313" key="3">
    <source>
        <dbReference type="EMBL" id="KAJ6255709.1"/>
    </source>
</evidence>
<dbReference type="InterPro" id="IPR029071">
    <property type="entry name" value="Ubiquitin-like_domsf"/>
</dbReference>
<evidence type="ECO:0000256" key="1">
    <source>
        <dbReference type="SAM" id="MobiDB-lite"/>
    </source>
</evidence>
<dbReference type="PROSITE" id="PS50053">
    <property type="entry name" value="UBIQUITIN_2"/>
    <property type="match status" value="1"/>
</dbReference>
<keyword evidence="4" id="KW-1185">Reference proteome</keyword>
<feature type="compositionally biased region" description="Low complexity" evidence="1">
    <location>
        <begin position="10"/>
        <end position="22"/>
    </location>
</feature>